<dbReference type="GO" id="GO:0016740">
    <property type="term" value="F:transferase activity"/>
    <property type="evidence" value="ECO:0007669"/>
    <property type="project" value="UniProtKB-KW"/>
</dbReference>
<accession>A0ABT7WMJ6</accession>
<dbReference type="InterPro" id="IPR051908">
    <property type="entry name" value="Ribosomal_N-acetyltransferase"/>
</dbReference>
<dbReference type="SUPFAM" id="SSF55729">
    <property type="entry name" value="Acyl-CoA N-acyltransferases (Nat)"/>
    <property type="match status" value="1"/>
</dbReference>
<dbReference type="EMBL" id="JAUDZE010000002">
    <property type="protein sequence ID" value="MDN0013905.1"/>
    <property type="molecule type" value="Genomic_DNA"/>
</dbReference>
<evidence type="ECO:0000313" key="2">
    <source>
        <dbReference type="EMBL" id="MDN0013905.1"/>
    </source>
</evidence>
<dbReference type="PANTHER" id="PTHR43441:SF2">
    <property type="entry name" value="FAMILY ACETYLTRANSFERASE, PUTATIVE (AFU_ORTHOLOGUE AFUA_7G00850)-RELATED"/>
    <property type="match status" value="1"/>
</dbReference>
<evidence type="ECO:0000259" key="1">
    <source>
        <dbReference type="PROSITE" id="PS51186"/>
    </source>
</evidence>
<organism evidence="2 3">
    <name type="scientific">Acinetobacter thutiue</name>
    <dbReference type="NCBI Taxonomy" id="2998078"/>
    <lineage>
        <taxon>Bacteria</taxon>
        <taxon>Pseudomonadati</taxon>
        <taxon>Pseudomonadota</taxon>
        <taxon>Gammaproteobacteria</taxon>
        <taxon>Moraxellales</taxon>
        <taxon>Moraxellaceae</taxon>
        <taxon>Acinetobacter</taxon>
    </lineage>
</organism>
<proteinExistence type="predicted"/>
<keyword evidence="3" id="KW-1185">Reference proteome</keyword>
<dbReference type="Gene3D" id="3.40.630.30">
    <property type="match status" value="1"/>
</dbReference>
<evidence type="ECO:0000313" key="3">
    <source>
        <dbReference type="Proteomes" id="UP001168524"/>
    </source>
</evidence>
<dbReference type="InterPro" id="IPR000182">
    <property type="entry name" value="GNAT_dom"/>
</dbReference>
<dbReference type="PANTHER" id="PTHR43441">
    <property type="entry name" value="RIBOSOMAL-PROTEIN-SERINE ACETYLTRANSFERASE"/>
    <property type="match status" value="1"/>
</dbReference>
<sequence length="241" mass="27451">MRNYLKTQQNQFGQMTGSSLEENVTASTVQGDISGRYVKLVDVAHGITDQAAGQLWEAVSTEPDERCWTYLPYSAPQSQQSLKDSLQNLFGFKDSSHFLIEVAGEVQGWVALLNPRLAHGAVEIGNVYFSHKMKQSSAATETIFLLLQQCLNNGFRRVEWKCDDCNEPSKTAALRFGFQYEGLFRQDRIIKGRNRNTAWFSMIDDEWPELAHAYQQWLSPENFDQQGVQKQRLSELTSRLG</sequence>
<dbReference type="EC" id="2.-.-.-" evidence="2"/>
<name>A0ABT7WMJ6_9GAMM</name>
<dbReference type="Proteomes" id="UP001168524">
    <property type="component" value="Unassembled WGS sequence"/>
</dbReference>
<dbReference type="Pfam" id="PF00583">
    <property type="entry name" value="Acetyltransf_1"/>
    <property type="match status" value="1"/>
</dbReference>
<dbReference type="InterPro" id="IPR016181">
    <property type="entry name" value="Acyl_CoA_acyltransferase"/>
</dbReference>
<reference evidence="2" key="1">
    <citation type="submission" date="2023-06" db="EMBL/GenBank/DDBJ databases">
        <title>Two novel species of Acinetobacter isolated from motorbike repairing workshop in Vietnam.</title>
        <authorList>
            <person name="Le N.T.T."/>
        </authorList>
    </citation>
    <scope>NUCLEOTIDE SEQUENCE</scope>
    <source>
        <strain evidence="2">VNH17</strain>
    </source>
</reference>
<keyword evidence="2" id="KW-0808">Transferase</keyword>
<gene>
    <name evidence="2" type="ORF">QTA56_06565</name>
</gene>
<dbReference type="RefSeq" id="WP_267980161.1">
    <property type="nucleotide sequence ID" value="NZ_JAPQKF010000002.1"/>
</dbReference>
<protein>
    <submittedName>
        <fullName evidence="2">GNAT family protein</fullName>
        <ecNumber evidence="2">2.-.-.-</ecNumber>
    </submittedName>
</protein>
<dbReference type="PROSITE" id="PS51186">
    <property type="entry name" value="GNAT"/>
    <property type="match status" value="1"/>
</dbReference>
<feature type="domain" description="N-acetyltransferase" evidence="1">
    <location>
        <begin position="53"/>
        <end position="196"/>
    </location>
</feature>
<comment type="caution">
    <text evidence="2">The sequence shown here is derived from an EMBL/GenBank/DDBJ whole genome shotgun (WGS) entry which is preliminary data.</text>
</comment>